<dbReference type="OrthoDB" id="3675768at2"/>
<evidence type="ECO:0000313" key="5">
    <source>
        <dbReference type="EMBL" id="ASO19126.1"/>
    </source>
</evidence>
<gene>
    <name evidence="5" type="ORF">AHOG_07395</name>
</gene>
<keyword evidence="6" id="KW-1185">Reference proteome</keyword>
<dbReference type="KEGG" id="ahg:AHOG_07395"/>
<dbReference type="InterPro" id="IPR025734">
    <property type="entry name" value="EspG"/>
</dbReference>
<sequence>MLRSRITISNLAYDVLWEQERLEEKHLALNSRSPGRTFDERRELVEQAWQELGGLGLARGREAHPDLLDALRLIKRPDVEFYGWFSHGQKDTRSALALGSGEQALLAEMADDELTLQPVRSTGLIDALLSALPPNQGGRGRSFNFPKDSFGDGGTEPAREGEFGFEAAPGGAGGADMKALKQLLAMPRASAGQLYVARRDRFGKRHRVDNAISFFDPPPGRYMAQETLGPDGRNWMVVAPANARALGSRLAEMAGRLAS</sequence>
<dbReference type="Pfam" id="PF14011">
    <property type="entry name" value="ESX-1_EspG"/>
    <property type="match status" value="1"/>
</dbReference>
<accession>A0A221W047</accession>
<evidence type="ECO:0000256" key="3">
    <source>
        <dbReference type="ARBA" id="ARBA00022490"/>
    </source>
</evidence>
<protein>
    <submittedName>
        <fullName evidence="5">Uncharacterized protein</fullName>
    </submittedName>
</protein>
<proteinExistence type="inferred from homology"/>
<dbReference type="Proteomes" id="UP000204221">
    <property type="component" value="Chromosome"/>
</dbReference>
<dbReference type="EMBL" id="CP022521">
    <property type="protein sequence ID" value="ASO19126.1"/>
    <property type="molecule type" value="Genomic_DNA"/>
</dbReference>
<dbReference type="AlphaFoldDB" id="A0A221W047"/>
<name>A0A221W047_9PSEU</name>
<comment type="similarity">
    <text evidence="2">Belongs to the EspG family.</text>
</comment>
<evidence type="ECO:0000256" key="4">
    <source>
        <dbReference type="ARBA" id="ARBA00023186"/>
    </source>
</evidence>
<comment type="subcellular location">
    <subcellularLocation>
        <location evidence="1">Cytoplasm</location>
    </subcellularLocation>
</comment>
<evidence type="ECO:0000256" key="2">
    <source>
        <dbReference type="ARBA" id="ARBA00006411"/>
    </source>
</evidence>
<evidence type="ECO:0000313" key="6">
    <source>
        <dbReference type="Proteomes" id="UP000204221"/>
    </source>
</evidence>
<keyword evidence="4" id="KW-0143">Chaperone</keyword>
<organism evidence="5 6">
    <name type="scientific">Actinoalloteichus hoggarensis</name>
    <dbReference type="NCBI Taxonomy" id="1470176"/>
    <lineage>
        <taxon>Bacteria</taxon>
        <taxon>Bacillati</taxon>
        <taxon>Actinomycetota</taxon>
        <taxon>Actinomycetes</taxon>
        <taxon>Pseudonocardiales</taxon>
        <taxon>Pseudonocardiaceae</taxon>
        <taxon>Actinoalloteichus</taxon>
    </lineage>
</organism>
<evidence type="ECO:0000256" key="1">
    <source>
        <dbReference type="ARBA" id="ARBA00004496"/>
    </source>
</evidence>
<dbReference type="RefSeq" id="WP_093940689.1">
    <property type="nucleotide sequence ID" value="NZ_CP022521.1"/>
</dbReference>
<keyword evidence="3" id="KW-0963">Cytoplasm</keyword>
<reference evidence="5 6" key="1">
    <citation type="submission" date="2017-07" db="EMBL/GenBank/DDBJ databases">
        <title>Complete genome sequence of Actinoalloteichus hoggarensis DSM 45943, type strain of Actinoalloteichus hoggarensis.</title>
        <authorList>
            <person name="Ruckert C."/>
            <person name="Nouioui I."/>
            <person name="Willmese J."/>
            <person name="van Wezel G."/>
            <person name="Klenk H.-P."/>
            <person name="Kalinowski J."/>
            <person name="Zotchev S.B."/>
        </authorList>
    </citation>
    <scope>NUCLEOTIDE SEQUENCE [LARGE SCALE GENOMIC DNA]</scope>
    <source>
        <strain evidence="5 6">DSM 45943</strain>
    </source>
</reference>